<comment type="similarity">
    <text evidence="1">Belongs to the peptidase S8 family.</text>
</comment>
<keyword evidence="2" id="KW-0732">Signal</keyword>
<evidence type="ECO:0000256" key="1">
    <source>
        <dbReference type="ARBA" id="ARBA00011073"/>
    </source>
</evidence>
<dbReference type="Proteomes" id="UP000823388">
    <property type="component" value="Chromosome 9N"/>
</dbReference>
<protein>
    <recommendedName>
        <fullName evidence="3">Inhibitor I9 domain-containing protein</fullName>
    </recommendedName>
</protein>
<accession>A0A8T0N647</accession>
<reference evidence="4" key="1">
    <citation type="submission" date="2020-05" db="EMBL/GenBank/DDBJ databases">
        <title>WGS assembly of Panicum virgatum.</title>
        <authorList>
            <person name="Lovell J.T."/>
            <person name="Jenkins J."/>
            <person name="Shu S."/>
            <person name="Juenger T.E."/>
            <person name="Schmutz J."/>
        </authorList>
    </citation>
    <scope>NUCLEOTIDE SEQUENCE</scope>
    <source>
        <strain evidence="4">AP13</strain>
    </source>
</reference>
<sequence>MEVERLLMIRHPFLLPPPLLLLPVLGAAGTLLQTYIVQLHPHESGSEAVSAAGSRLGWHRSFLERSVAWEQEKRPSSRLLYSYHTVFDGFAAQLADAEAAALRALPGVASVRADRRVELHTTYSYRFLGLNFCAAGAWARSGYGRGTIVGSGVAS</sequence>
<feature type="domain" description="Inhibitor I9" evidence="3">
    <location>
        <begin position="34"/>
        <end position="120"/>
    </location>
</feature>
<dbReference type="EMBL" id="CM029054">
    <property type="protein sequence ID" value="KAG2543579.1"/>
    <property type="molecule type" value="Genomic_DNA"/>
</dbReference>
<dbReference type="Pfam" id="PF05922">
    <property type="entry name" value="Inhibitor_I9"/>
    <property type="match status" value="1"/>
</dbReference>
<dbReference type="InterPro" id="IPR010259">
    <property type="entry name" value="S8pro/Inhibitor_I9"/>
</dbReference>
<dbReference type="Gene3D" id="3.30.70.80">
    <property type="entry name" value="Peptidase S8 propeptide/proteinase inhibitor I9"/>
    <property type="match status" value="1"/>
</dbReference>
<proteinExistence type="inferred from homology"/>
<gene>
    <name evidence="4" type="ORF">PVAP13_9NG753500</name>
</gene>
<dbReference type="InterPro" id="IPR037045">
    <property type="entry name" value="S8pro/Inhibitor_I9_sf"/>
</dbReference>
<evidence type="ECO:0000313" key="4">
    <source>
        <dbReference type="EMBL" id="KAG2543579.1"/>
    </source>
</evidence>
<dbReference type="SUPFAM" id="SSF54897">
    <property type="entry name" value="Protease propeptides/inhibitors"/>
    <property type="match status" value="1"/>
</dbReference>
<evidence type="ECO:0000313" key="5">
    <source>
        <dbReference type="Proteomes" id="UP000823388"/>
    </source>
</evidence>
<dbReference type="InterPro" id="IPR045051">
    <property type="entry name" value="SBT"/>
</dbReference>
<evidence type="ECO:0000256" key="2">
    <source>
        <dbReference type="ARBA" id="ARBA00022729"/>
    </source>
</evidence>
<dbReference type="AlphaFoldDB" id="A0A8T0N647"/>
<dbReference type="PANTHER" id="PTHR10795">
    <property type="entry name" value="PROPROTEIN CONVERTASE SUBTILISIN/KEXIN"/>
    <property type="match status" value="1"/>
</dbReference>
<comment type="caution">
    <text evidence="4">The sequence shown here is derived from an EMBL/GenBank/DDBJ whole genome shotgun (WGS) entry which is preliminary data.</text>
</comment>
<evidence type="ECO:0000259" key="3">
    <source>
        <dbReference type="Pfam" id="PF05922"/>
    </source>
</evidence>
<keyword evidence="5" id="KW-1185">Reference proteome</keyword>
<organism evidence="4 5">
    <name type="scientific">Panicum virgatum</name>
    <name type="common">Blackwell switchgrass</name>
    <dbReference type="NCBI Taxonomy" id="38727"/>
    <lineage>
        <taxon>Eukaryota</taxon>
        <taxon>Viridiplantae</taxon>
        <taxon>Streptophyta</taxon>
        <taxon>Embryophyta</taxon>
        <taxon>Tracheophyta</taxon>
        <taxon>Spermatophyta</taxon>
        <taxon>Magnoliopsida</taxon>
        <taxon>Liliopsida</taxon>
        <taxon>Poales</taxon>
        <taxon>Poaceae</taxon>
        <taxon>PACMAD clade</taxon>
        <taxon>Panicoideae</taxon>
        <taxon>Panicodae</taxon>
        <taxon>Paniceae</taxon>
        <taxon>Panicinae</taxon>
        <taxon>Panicum</taxon>
        <taxon>Panicum sect. Hiantes</taxon>
    </lineage>
</organism>
<name>A0A8T0N647_PANVG</name>